<protein>
    <submittedName>
        <fullName evidence="2">C2H2-type domain-containing protein</fullName>
    </submittedName>
</protein>
<organism evidence="1 2">
    <name type="scientific">Panagrolaimus sp. PS1159</name>
    <dbReference type="NCBI Taxonomy" id="55785"/>
    <lineage>
        <taxon>Eukaryota</taxon>
        <taxon>Metazoa</taxon>
        <taxon>Ecdysozoa</taxon>
        <taxon>Nematoda</taxon>
        <taxon>Chromadorea</taxon>
        <taxon>Rhabditida</taxon>
        <taxon>Tylenchina</taxon>
        <taxon>Panagrolaimomorpha</taxon>
        <taxon>Panagrolaimoidea</taxon>
        <taxon>Panagrolaimidae</taxon>
        <taxon>Panagrolaimus</taxon>
    </lineage>
</organism>
<reference evidence="2" key="1">
    <citation type="submission" date="2022-11" db="UniProtKB">
        <authorList>
            <consortium name="WormBaseParasite"/>
        </authorList>
    </citation>
    <scope>IDENTIFICATION</scope>
</reference>
<dbReference type="Proteomes" id="UP000887580">
    <property type="component" value="Unplaced"/>
</dbReference>
<name>A0AC35FGQ5_9BILA</name>
<sequence length="582" mass="64679">MHAIVKVSTKADIIKIHQLLISEGFTDILFVKNFSQSVLTSCNEIAISSDDSKVVVPNRKSGGRKRLAKDRVGNESNNEIRTPNAENDKTTTESQNNLTAAVIAALSSITKGENTATNSSSNDEDGDQPVSSSSTNSLAPSSEDTTTVASPIPFVARPRGSRMQVSDDPSVYAACKLCSNKIMSSRLSNLTNHVRRHASLKQYQCCHCAYSHNEMAKVRLHMQHNHQDYESSPIDAMCREMQQQWANLMEQCFPGHAKRFAHNNSFVAAAAALANEDTPTQVKTPDMLEISREETPKPEPEIKFDINEMYRPVSPSEIFCCSQCGEFVQSAKLMTHLVEIHPADCHSFACSECDYVVNKPWKVTLHIYDAHTDDGGVVVMTPTGTNYVVCVPLFFPDFAQRRGYTLEDEILRHEYVTKFSTQLNRDLNALKAIQCEFCFKLFTSDQNISKLLEHAAIHFGIKHYSCPECKYHSSEISVVYSHIDKRHPNCASKFPIDSSINENATAWHKLSCLCFPTLSDAFIEISRLKSSKSKIKRRGGASSAATGNNKIGGDGDSMGYLDEESSSPTQKKKHQRNSTLNV</sequence>
<accession>A0AC35FGQ5</accession>
<evidence type="ECO:0000313" key="2">
    <source>
        <dbReference type="WBParaSite" id="PS1159_v2.g17378.t1"/>
    </source>
</evidence>
<dbReference type="WBParaSite" id="PS1159_v2.g17378.t1">
    <property type="protein sequence ID" value="PS1159_v2.g17378.t1"/>
    <property type="gene ID" value="PS1159_v2.g17378"/>
</dbReference>
<evidence type="ECO:0000313" key="1">
    <source>
        <dbReference type="Proteomes" id="UP000887580"/>
    </source>
</evidence>
<proteinExistence type="predicted"/>